<protein>
    <submittedName>
        <fullName evidence="7">Transporter, major facilitator family protein</fullName>
    </submittedName>
</protein>
<dbReference type="InterPro" id="IPR001927">
    <property type="entry name" value="Na/Gal_symport"/>
</dbReference>
<organism evidence="7 8">
    <name type="scientific">Propionibacterium acidifaciens F0233</name>
    <dbReference type="NCBI Taxonomy" id="553198"/>
    <lineage>
        <taxon>Bacteria</taxon>
        <taxon>Bacillati</taxon>
        <taxon>Actinomycetota</taxon>
        <taxon>Actinomycetes</taxon>
        <taxon>Propionibacteriales</taxon>
        <taxon>Propionibacteriaceae</taxon>
        <taxon>Propionibacterium</taxon>
    </lineage>
</organism>
<dbReference type="PANTHER" id="PTHR11328:SF24">
    <property type="entry name" value="MAJOR FACILITATOR SUPERFAMILY (MFS) PROFILE DOMAIN-CONTAINING PROTEIN"/>
    <property type="match status" value="1"/>
</dbReference>
<feature type="transmembrane region" description="Helical" evidence="5">
    <location>
        <begin position="124"/>
        <end position="143"/>
    </location>
</feature>
<evidence type="ECO:0000256" key="4">
    <source>
        <dbReference type="ARBA" id="ARBA00023136"/>
    </source>
</evidence>
<evidence type="ECO:0000256" key="5">
    <source>
        <dbReference type="SAM" id="Phobius"/>
    </source>
</evidence>
<dbReference type="Gene3D" id="1.20.1250.20">
    <property type="entry name" value="MFS general substrate transporter like domains"/>
    <property type="match status" value="2"/>
</dbReference>
<sequence length="472" mass="51176">MTIPAGGQKFAVVEAAPFGMKDEIGYALGDTGNNFTFNLVNSFLTIFYTNVFGIKGAIVGVMFMIARFFDAFIDVVVGRLADNSELTSKGRFTPWIIRMKYPLLVSAIILWVPLISGVPLGARIVYAFVTYLAFGILYSFVNIPYGSMASAISDDPDHKTALSTWRSVGAAVGSAIVSYIVPLVMYAGNSKQINGARFFFGAAVFAALGTVCYVALTRLTTERVRVEKSEPVPFGKMLRDMAHNRALLVLVIVDLVVVINQNLSGTMLTYLYNDYFQNKTMMSIALVFNFTTVILIAPFAGAIVRRFGRKESAVTALLFAVVVYGSLFLVHTHSPAVYLVGLFFGSLGAGVFNLMVWAFITDVIDNHEVLTGDREDGVVYGVNSFARKVAQGIGGLVGGSMLSIIGYVESNRGGAQQTAQVVDRIYNLAAGLPAGCCLVAALVLLFLYPLSRRRVAENAEVIRERHATNTVI</sequence>
<dbReference type="InterPro" id="IPR039672">
    <property type="entry name" value="MFS_2"/>
</dbReference>
<evidence type="ECO:0000313" key="8">
    <source>
        <dbReference type="Proteomes" id="UP000017052"/>
    </source>
</evidence>
<dbReference type="Proteomes" id="UP000017052">
    <property type="component" value="Unassembled WGS sequence"/>
</dbReference>
<evidence type="ECO:0000256" key="3">
    <source>
        <dbReference type="ARBA" id="ARBA00022989"/>
    </source>
</evidence>
<dbReference type="GO" id="GO:0006814">
    <property type="term" value="P:sodium ion transport"/>
    <property type="evidence" value="ECO:0007669"/>
    <property type="project" value="InterPro"/>
</dbReference>
<feature type="transmembrane region" description="Helical" evidence="5">
    <location>
        <begin position="389"/>
        <end position="408"/>
    </location>
</feature>
<feature type="transmembrane region" description="Helical" evidence="5">
    <location>
        <begin position="428"/>
        <end position="448"/>
    </location>
</feature>
<evidence type="ECO:0000256" key="1">
    <source>
        <dbReference type="ARBA" id="ARBA00004651"/>
    </source>
</evidence>
<dbReference type="Pfam" id="PF13347">
    <property type="entry name" value="MFS_2"/>
    <property type="match status" value="1"/>
</dbReference>
<accession>U2R6W8</accession>
<comment type="subcellular location">
    <subcellularLocation>
        <location evidence="1">Cell membrane</location>
        <topology evidence="1">Multi-pass membrane protein</topology>
    </subcellularLocation>
</comment>
<dbReference type="PROSITE" id="PS50850">
    <property type="entry name" value="MFS"/>
    <property type="match status" value="1"/>
</dbReference>
<evidence type="ECO:0000259" key="6">
    <source>
        <dbReference type="PROSITE" id="PS50850"/>
    </source>
</evidence>
<keyword evidence="8" id="KW-1185">Reference proteome</keyword>
<feature type="transmembrane region" description="Helical" evidence="5">
    <location>
        <begin position="313"/>
        <end position="330"/>
    </location>
</feature>
<name>U2R6W8_9ACTN</name>
<dbReference type="CDD" id="cd17332">
    <property type="entry name" value="MFS_MelB_like"/>
    <property type="match status" value="1"/>
</dbReference>
<dbReference type="GO" id="GO:0015293">
    <property type="term" value="F:symporter activity"/>
    <property type="evidence" value="ECO:0007669"/>
    <property type="project" value="InterPro"/>
</dbReference>
<gene>
    <name evidence="7" type="ORF">HMPREF0682_0847</name>
</gene>
<comment type="caution">
    <text evidence="7">The sequence shown here is derived from an EMBL/GenBank/DDBJ whole genome shotgun (WGS) entry which is preliminary data.</text>
</comment>
<dbReference type="AlphaFoldDB" id="U2R6W8"/>
<feature type="transmembrane region" description="Helical" evidence="5">
    <location>
        <begin position="164"/>
        <end position="186"/>
    </location>
</feature>
<dbReference type="GO" id="GO:0008643">
    <property type="term" value="P:carbohydrate transport"/>
    <property type="evidence" value="ECO:0007669"/>
    <property type="project" value="InterPro"/>
</dbReference>
<dbReference type="InterPro" id="IPR036259">
    <property type="entry name" value="MFS_trans_sf"/>
</dbReference>
<reference evidence="7" key="1">
    <citation type="submission" date="2013-08" db="EMBL/GenBank/DDBJ databases">
        <authorList>
            <person name="Durkin A.S."/>
            <person name="Haft D.R."/>
            <person name="McCorrison J."/>
            <person name="Torralba M."/>
            <person name="Gillis M."/>
            <person name="Haft D.H."/>
            <person name="Methe B."/>
            <person name="Sutton G."/>
            <person name="Nelson K.E."/>
        </authorList>
    </citation>
    <scope>NUCLEOTIDE SEQUENCE [LARGE SCALE GENOMIC DNA]</scope>
    <source>
        <strain evidence="7">F0233</strain>
    </source>
</reference>
<feature type="transmembrane region" description="Helical" evidence="5">
    <location>
        <begin position="46"/>
        <end position="69"/>
    </location>
</feature>
<feature type="transmembrane region" description="Helical" evidence="5">
    <location>
        <begin position="198"/>
        <end position="216"/>
    </location>
</feature>
<dbReference type="GeneID" id="95360264"/>
<dbReference type="EMBL" id="ACVN02000327">
    <property type="protein sequence ID" value="ERK49383.1"/>
    <property type="molecule type" value="Genomic_DNA"/>
</dbReference>
<dbReference type="PANTHER" id="PTHR11328">
    <property type="entry name" value="MAJOR FACILITATOR SUPERFAMILY DOMAIN-CONTAINING PROTEIN"/>
    <property type="match status" value="1"/>
</dbReference>
<dbReference type="InterPro" id="IPR020846">
    <property type="entry name" value="MFS_dom"/>
</dbReference>
<dbReference type="NCBIfam" id="TIGR00792">
    <property type="entry name" value="gph"/>
    <property type="match status" value="1"/>
</dbReference>
<feature type="domain" description="Major facilitator superfamily (MFS) profile" evidence="6">
    <location>
        <begin position="246"/>
        <end position="472"/>
    </location>
</feature>
<dbReference type="RefSeq" id="WP_021798894.1">
    <property type="nucleotide sequence ID" value="NZ_ACVN02000327.1"/>
</dbReference>
<keyword evidence="3 5" id="KW-1133">Transmembrane helix</keyword>
<dbReference type="OrthoDB" id="181905at2"/>
<dbReference type="GO" id="GO:0005886">
    <property type="term" value="C:plasma membrane"/>
    <property type="evidence" value="ECO:0007669"/>
    <property type="project" value="UniProtKB-SubCell"/>
</dbReference>
<feature type="transmembrane region" description="Helical" evidence="5">
    <location>
        <begin position="101"/>
        <end position="118"/>
    </location>
</feature>
<keyword evidence="4 5" id="KW-0472">Membrane</keyword>
<keyword evidence="2 5" id="KW-0812">Transmembrane</keyword>
<evidence type="ECO:0000256" key="2">
    <source>
        <dbReference type="ARBA" id="ARBA00022692"/>
    </source>
</evidence>
<feature type="transmembrane region" description="Helical" evidence="5">
    <location>
        <begin position="336"/>
        <end position="360"/>
    </location>
</feature>
<proteinExistence type="predicted"/>
<feature type="transmembrane region" description="Helical" evidence="5">
    <location>
        <begin position="246"/>
        <end position="272"/>
    </location>
</feature>
<dbReference type="SUPFAM" id="SSF103473">
    <property type="entry name" value="MFS general substrate transporter"/>
    <property type="match status" value="1"/>
</dbReference>
<feature type="transmembrane region" description="Helical" evidence="5">
    <location>
        <begin position="284"/>
        <end position="304"/>
    </location>
</feature>
<evidence type="ECO:0000313" key="7">
    <source>
        <dbReference type="EMBL" id="ERK49383.1"/>
    </source>
</evidence>